<reference evidence="2 3" key="1">
    <citation type="submission" date="2014-04" db="EMBL/GenBank/DDBJ databases">
        <authorList>
            <consortium name="DOE Joint Genome Institute"/>
            <person name="Kuo A."/>
            <person name="Tarkka M."/>
            <person name="Buscot F."/>
            <person name="Kohler A."/>
            <person name="Nagy L.G."/>
            <person name="Floudas D."/>
            <person name="Copeland A."/>
            <person name="Barry K.W."/>
            <person name="Cichocki N."/>
            <person name="Veneault-Fourrey C."/>
            <person name="LaButti K."/>
            <person name="Lindquist E.A."/>
            <person name="Lipzen A."/>
            <person name="Lundell T."/>
            <person name="Morin E."/>
            <person name="Murat C."/>
            <person name="Sun H."/>
            <person name="Tunlid A."/>
            <person name="Henrissat B."/>
            <person name="Grigoriev I.V."/>
            <person name="Hibbett D.S."/>
            <person name="Martin F."/>
            <person name="Nordberg H.P."/>
            <person name="Cantor M.N."/>
            <person name="Hua S.X."/>
        </authorList>
    </citation>
    <scope>NUCLEOTIDE SEQUENCE [LARGE SCALE GENOMIC DNA]</scope>
    <source>
        <strain evidence="2 3">F 1598</strain>
    </source>
</reference>
<accession>A0A0C3FAS6</accession>
<keyword evidence="3" id="KW-1185">Reference proteome</keyword>
<sequence length="66" mass="7180">MQEVIAFAFVLPSTQSTPNSRPLGYSDLLMGLREGLGKGRAGMKGGEEMEKQEGLQDPRLPQWGGM</sequence>
<reference evidence="3" key="2">
    <citation type="submission" date="2015-01" db="EMBL/GenBank/DDBJ databases">
        <title>Evolutionary Origins and Diversification of the Mycorrhizal Mutualists.</title>
        <authorList>
            <consortium name="DOE Joint Genome Institute"/>
            <consortium name="Mycorrhizal Genomics Consortium"/>
            <person name="Kohler A."/>
            <person name="Kuo A."/>
            <person name="Nagy L.G."/>
            <person name="Floudas D."/>
            <person name="Copeland A."/>
            <person name="Barry K.W."/>
            <person name="Cichocki N."/>
            <person name="Veneault-Fourrey C."/>
            <person name="LaButti K."/>
            <person name="Lindquist E.A."/>
            <person name="Lipzen A."/>
            <person name="Lundell T."/>
            <person name="Morin E."/>
            <person name="Murat C."/>
            <person name="Riley R."/>
            <person name="Ohm R."/>
            <person name="Sun H."/>
            <person name="Tunlid A."/>
            <person name="Henrissat B."/>
            <person name="Grigoriev I.V."/>
            <person name="Hibbett D.S."/>
            <person name="Martin F."/>
        </authorList>
    </citation>
    <scope>NUCLEOTIDE SEQUENCE [LARGE SCALE GENOMIC DNA]</scope>
    <source>
        <strain evidence="3">F 1598</strain>
    </source>
</reference>
<evidence type="ECO:0000256" key="1">
    <source>
        <dbReference type="SAM" id="MobiDB-lite"/>
    </source>
</evidence>
<dbReference type="AlphaFoldDB" id="A0A0C3FAS6"/>
<feature type="region of interest" description="Disordered" evidence="1">
    <location>
        <begin position="38"/>
        <end position="66"/>
    </location>
</feature>
<dbReference type="EMBL" id="KN833029">
    <property type="protein sequence ID" value="KIM76994.1"/>
    <property type="molecule type" value="Genomic_DNA"/>
</dbReference>
<evidence type="ECO:0000313" key="2">
    <source>
        <dbReference type="EMBL" id="KIM76994.1"/>
    </source>
</evidence>
<dbReference type="InParanoid" id="A0A0C3FAS6"/>
<dbReference type="Proteomes" id="UP000054166">
    <property type="component" value="Unassembled WGS sequence"/>
</dbReference>
<feature type="compositionally biased region" description="Basic and acidic residues" evidence="1">
    <location>
        <begin position="45"/>
        <end position="56"/>
    </location>
</feature>
<organism evidence="2 3">
    <name type="scientific">Piloderma croceum (strain F 1598)</name>
    <dbReference type="NCBI Taxonomy" id="765440"/>
    <lineage>
        <taxon>Eukaryota</taxon>
        <taxon>Fungi</taxon>
        <taxon>Dikarya</taxon>
        <taxon>Basidiomycota</taxon>
        <taxon>Agaricomycotina</taxon>
        <taxon>Agaricomycetes</taxon>
        <taxon>Agaricomycetidae</taxon>
        <taxon>Atheliales</taxon>
        <taxon>Atheliaceae</taxon>
        <taxon>Piloderma</taxon>
    </lineage>
</organism>
<protein>
    <submittedName>
        <fullName evidence="2">Uncharacterized protein</fullName>
    </submittedName>
</protein>
<proteinExistence type="predicted"/>
<dbReference type="HOGENOM" id="CLU_2832073_0_0_1"/>
<name>A0A0C3FAS6_PILCF</name>
<gene>
    <name evidence="2" type="ORF">PILCRDRAFT_12360</name>
</gene>
<evidence type="ECO:0000313" key="3">
    <source>
        <dbReference type="Proteomes" id="UP000054166"/>
    </source>
</evidence>